<reference evidence="2 3" key="1">
    <citation type="submission" date="2021-01" db="EMBL/GenBank/DDBJ databases">
        <title>Whole genome shotgun sequence of Plantactinospora mayteni NBRC 109088.</title>
        <authorList>
            <person name="Komaki H."/>
            <person name="Tamura T."/>
        </authorList>
    </citation>
    <scope>NUCLEOTIDE SEQUENCE [LARGE SCALE GENOMIC DNA]</scope>
    <source>
        <strain evidence="2 3">NBRC 109088</strain>
    </source>
</reference>
<sequence length="432" mass="44422">MSADPSVAHRAAAILADSRPVTTQAAALYLDLHAHPELSGAERRTAGQLAAWLAHDRLRVVRDVGGHGVVGVLENGPGPSVLLRAELDALPVAERTGLPYASTVTGIDPDGRPVPVAHACGHDLHLAALAGAARLLAGARDRWRGTLLVVGQPAEETLYGARAMLDDGLYQRFGRPDAVLAQHTAPIPAGMVAHGAGAMLAGSRTFEVVIHGRGGHVATPHLTVDPIAAAAGVILRSQAIVAREAAPGEPAVVSVGSVRAGSRSNIVPDEARLDVTLRALRPDLLDRLAAALDRIVRAECAAAGCTEPPELRVVAESPVTEPDPALTAAVRAGHEELLGTSRVTTWPPSLATEDFPYFATDGVPVAYWMLGSVGPRQWSAGRAGGERGAGPAVIPGNHSPRFAPQLAGTLSTGIAALVTAALTRLGPGAPPD</sequence>
<feature type="domain" description="Peptidase M20 dimerisation" evidence="1">
    <location>
        <begin position="202"/>
        <end position="300"/>
    </location>
</feature>
<accession>A0ABQ4EXP5</accession>
<dbReference type="PANTHER" id="PTHR11014:SF63">
    <property type="entry name" value="METALLOPEPTIDASE, PUTATIVE (AFU_ORTHOLOGUE AFUA_6G09600)-RELATED"/>
    <property type="match status" value="1"/>
</dbReference>
<dbReference type="PIRSF" id="PIRSF005962">
    <property type="entry name" value="Pept_M20D_amidohydro"/>
    <property type="match status" value="1"/>
</dbReference>
<evidence type="ECO:0000259" key="1">
    <source>
        <dbReference type="Pfam" id="PF07687"/>
    </source>
</evidence>
<keyword evidence="2" id="KW-0378">Hydrolase</keyword>
<dbReference type="Gene3D" id="3.40.630.10">
    <property type="entry name" value="Zn peptidases"/>
    <property type="match status" value="1"/>
</dbReference>
<dbReference type="InterPro" id="IPR036264">
    <property type="entry name" value="Bact_exopeptidase_dim_dom"/>
</dbReference>
<proteinExistence type="predicted"/>
<dbReference type="Gene3D" id="3.30.70.360">
    <property type="match status" value="1"/>
</dbReference>
<dbReference type="SUPFAM" id="SSF53187">
    <property type="entry name" value="Zn-dependent exopeptidases"/>
    <property type="match status" value="1"/>
</dbReference>
<dbReference type="RefSeq" id="WP_203860819.1">
    <property type="nucleotide sequence ID" value="NZ_BAAAZQ010000014.1"/>
</dbReference>
<dbReference type="Pfam" id="PF01546">
    <property type="entry name" value="Peptidase_M20"/>
    <property type="match status" value="1"/>
</dbReference>
<organism evidence="2 3">
    <name type="scientific">Plantactinospora mayteni</name>
    <dbReference type="NCBI Taxonomy" id="566021"/>
    <lineage>
        <taxon>Bacteria</taxon>
        <taxon>Bacillati</taxon>
        <taxon>Actinomycetota</taxon>
        <taxon>Actinomycetes</taxon>
        <taxon>Micromonosporales</taxon>
        <taxon>Micromonosporaceae</taxon>
        <taxon>Plantactinospora</taxon>
    </lineage>
</organism>
<evidence type="ECO:0000313" key="3">
    <source>
        <dbReference type="Proteomes" id="UP000621500"/>
    </source>
</evidence>
<dbReference type="InterPro" id="IPR002933">
    <property type="entry name" value="Peptidase_M20"/>
</dbReference>
<dbReference type="Proteomes" id="UP000621500">
    <property type="component" value="Unassembled WGS sequence"/>
</dbReference>
<protein>
    <submittedName>
        <fullName evidence="2">Hippurate hydrolase</fullName>
    </submittedName>
</protein>
<dbReference type="EMBL" id="BONX01000045">
    <property type="protein sequence ID" value="GIG99437.1"/>
    <property type="molecule type" value="Genomic_DNA"/>
</dbReference>
<name>A0ABQ4EXP5_9ACTN</name>
<dbReference type="PANTHER" id="PTHR11014">
    <property type="entry name" value="PEPTIDASE M20 FAMILY MEMBER"/>
    <property type="match status" value="1"/>
</dbReference>
<evidence type="ECO:0000313" key="2">
    <source>
        <dbReference type="EMBL" id="GIG99437.1"/>
    </source>
</evidence>
<dbReference type="InterPro" id="IPR017439">
    <property type="entry name" value="Amidohydrolase"/>
</dbReference>
<gene>
    <name evidence="2" type="primary">hipO</name>
    <name evidence="2" type="ORF">Pma05_60100</name>
</gene>
<dbReference type="Pfam" id="PF07687">
    <property type="entry name" value="M20_dimer"/>
    <property type="match status" value="1"/>
</dbReference>
<dbReference type="SUPFAM" id="SSF55031">
    <property type="entry name" value="Bacterial exopeptidase dimerisation domain"/>
    <property type="match status" value="1"/>
</dbReference>
<comment type="caution">
    <text evidence="2">The sequence shown here is derived from an EMBL/GenBank/DDBJ whole genome shotgun (WGS) entry which is preliminary data.</text>
</comment>
<dbReference type="InterPro" id="IPR011650">
    <property type="entry name" value="Peptidase_M20_dimer"/>
</dbReference>
<dbReference type="GO" id="GO:0016787">
    <property type="term" value="F:hydrolase activity"/>
    <property type="evidence" value="ECO:0007669"/>
    <property type="project" value="UniProtKB-KW"/>
</dbReference>
<keyword evidence="3" id="KW-1185">Reference proteome</keyword>
<dbReference type="NCBIfam" id="TIGR01891">
    <property type="entry name" value="amidohydrolases"/>
    <property type="match status" value="1"/>
</dbReference>